<keyword evidence="2" id="KW-1185">Reference proteome</keyword>
<sequence>MRSRVCTLACESSRRLFLCGAIPPSRTGGRICPRIELRHAPPDDTYTEYSCPRLSTVGPCL</sequence>
<proteinExistence type="predicted"/>
<dbReference type="HOGENOM" id="CLU_2911337_0_0_2"/>
<gene>
    <name evidence="1" type="ordered locus">CENSYa_1596</name>
</gene>
<evidence type="ECO:0000313" key="1">
    <source>
        <dbReference type="EMBL" id="ABK78216.1"/>
    </source>
</evidence>
<accession>A0RXZ9</accession>
<name>A0RXZ9_CENSY</name>
<dbReference type="EMBL" id="DP000238">
    <property type="protein sequence ID" value="ABK78216.1"/>
    <property type="molecule type" value="Genomic_DNA"/>
</dbReference>
<dbReference type="AlphaFoldDB" id="A0RXZ9"/>
<dbReference type="Proteomes" id="UP000000758">
    <property type="component" value="Chromosome"/>
</dbReference>
<reference evidence="1 2" key="1">
    <citation type="journal article" date="2006" name="Proc. Natl. Acad. Sci. U.S.A.">
        <title>Genomic analysis of the uncultivated marine crenarchaeote Cenarchaeum symbiosum.</title>
        <authorList>
            <person name="Hallam S.J."/>
            <person name="Konstantinidis K.T."/>
            <person name="Putnam N."/>
            <person name="Schleper C."/>
            <person name="Watanabe Y."/>
            <person name="Sugahara J."/>
            <person name="Preston C."/>
            <person name="de la Torre J."/>
            <person name="Richardson P.M."/>
            <person name="DeLong E.F."/>
        </authorList>
    </citation>
    <scope>NUCLEOTIDE SEQUENCE [LARGE SCALE GENOMIC DNA]</scope>
    <source>
        <strain evidence="2">A</strain>
    </source>
</reference>
<dbReference type="EnsemblBacteria" id="ABK78216">
    <property type="protein sequence ID" value="ABK78216"/>
    <property type="gene ID" value="CENSYa_1596"/>
</dbReference>
<organism evidence="1 2">
    <name type="scientific">Cenarchaeum symbiosum (strain A)</name>
    <dbReference type="NCBI Taxonomy" id="414004"/>
    <lineage>
        <taxon>Archaea</taxon>
        <taxon>Nitrososphaerota</taxon>
        <taxon>Candidatus Cenarchaeales</taxon>
        <taxon>Candidatus Cenarchaeaceae</taxon>
        <taxon>Candidatus Cenarchaeum</taxon>
    </lineage>
</organism>
<dbReference type="STRING" id="414004.CENSYa_1596"/>
<dbReference type="KEGG" id="csy:CENSYa_1596"/>
<protein>
    <submittedName>
        <fullName evidence="1">Uncharacterized protein</fullName>
    </submittedName>
</protein>
<evidence type="ECO:0000313" key="2">
    <source>
        <dbReference type="Proteomes" id="UP000000758"/>
    </source>
</evidence>